<dbReference type="STRING" id="373903.Hore_13940"/>
<dbReference type="InterPro" id="IPR006680">
    <property type="entry name" value="Amidohydro-rel"/>
</dbReference>
<proteinExistence type="predicted"/>
<name>B8CXX4_HALOH</name>
<protein>
    <submittedName>
        <fullName evidence="3">Amidohydrolase 2</fullName>
    </submittedName>
</protein>
<evidence type="ECO:0000259" key="2">
    <source>
        <dbReference type="Pfam" id="PF04909"/>
    </source>
</evidence>
<dbReference type="InterPro" id="IPR032466">
    <property type="entry name" value="Metal_Hydrolase"/>
</dbReference>
<sequence>MVFFSAVRRSTPERIIRDMKLNNISKSVVLQLNTPECDSSEDIAEVIPKYDELITFGNIHPYDRELSLKIERNLNFGVKGWKIAPHVIDIDIDDAKTIQLLKLLAQTKLPIISCSGLAFPENRIKKLPGKIRKNLETQNINKFYKVLKEIPNVPFIFAHAGMYQTKELVKLMKLYPNTYVEISTQPPAKIRLLLDEIGSERILYGTDYPAFNHSFSIVSVLRATKDETERKNIFYNNAKKLLKI</sequence>
<dbReference type="SUPFAM" id="SSF51556">
    <property type="entry name" value="Metallo-dependent hydrolases"/>
    <property type="match status" value="1"/>
</dbReference>
<feature type="domain" description="Amidohydrolase-related" evidence="2">
    <location>
        <begin position="43"/>
        <end position="243"/>
    </location>
</feature>
<dbReference type="Gene3D" id="3.20.20.140">
    <property type="entry name" value="Metal-dependent hydrolases"/>
    <property type="match status" value="1"/>
</dbReference>
<accession>B8CXX4</accession>
<dbReference type="Pfam" id="PF04909">
    <property type="entry name" value="Amidohydro_2"/>
    <property type="match status" value="1"/>
</dbReference>
<dbReference type="EMBL" id="CP001098">
    <property type="protein sequence ID" value="ACL70143.1"/>
    <property type="molecule type" value="Genomic_DNA"/>
</dbReference>
<keyword evidence="3" id="KW-0378">Hydrolase</keyword>
<dbReference type="PANTHER" id="PTHR21240">
    <property type="entry name" value="2-AMINO-3-CARBOXYLMUCONATE-6-SEMIALDEHYDE DECARBOXYLASE"/>
    <property type="match status" value="1"/>
</dbReference>
<gene>
    <name evidence="3" type="ordered locus">Hore_13940</name>
</gene>
<evidence type="ECO:0000313" key="4">
    <source>
        <dbReference type="Proteomes" id="UP000000719"/>
    </source>
</evidence>
<keyword evidence="1" id="KW-0456">Lyase</keyword>
<dbReference type="eggNOG" id="COG2159">
    <property type="taxonomic scope" value="Bacteria"/>
</dbReference>
<keyword evidence="4" id="KW-1185">Reference proteome</keyword>
<dbReference type="KEGG" id="hor:Hore_13940"/>
<dbReference type="PANTHER" id="PTHR21240:SF28">
    <property type="entry name" value="ISO-OROTATE DECARBOXYLASE (EUROFUNG)"/>
    <property type="match status" value="1"/>
</dbReference>
<dbReference type="HOGENOM" id="CLU_044590_4_1_9"/>
<reference evidence="3 4" key="1">
    <citation type="journal article" date="2009" name="PLoS ONE">
        <title>Genome analysis of the anaerobic thermohalophilic bacterium Halothermothrix orenii.</title>
        <authorList>
            <person name="Mavromatis K."/>
            <person name="Ivanova N."/>
            <person name="Anderson I."/>
            <person name="Lykidis A."/>
            <person name="Hooper S.D."/>
            <person name="Sun H."/>
            <person name="Kunin V."/>
            <person name="Lapidus A."/>
            <person name="Hugenholtz P."/>
            <person name="Patel B."/>
            <person name="Kyrpides N.C."/>
        </authorList>
    </citation>
    <scope>NUCLEOTIDE SEQUENCE [LARGE SCALE GENOMIC DNA]</scope>
    <source>
        <strain evidence="4">H 168 / OCM 544 / DSM 9562</strain>
    </source>
</reference>
<dbReference type="GO" id="GO:0005737">
    <property type="term" value="C:cytoplasm"/>
    <property type="evidence" value="ECO:0007669"/>
    <property type="project" value="TreeGrafter"/>
</dbReference>
<evidence type="ECO:0000313" key="3">
    <source>
        <dbReference type="EMBL" id="ACL70143.1"/>
    </source>
</evidence>
<dbReference type="GO" id="GO:0016831">
    <property type="term" value="F:carboxy-lyase activity"/>
    <property type="evidence" value="ECO:0007669"/>
    <property type="project" value="InterPro"/>
</dbReference>
<dbReference type="AlphaFoldDB" id="B8CXX4"/>
<dbReference type="GO" id="GO:0016787">
    <property type="term" value="F:hydrolase activity"/>
    <property type="evidence" value="ECO:0007669"/>
    <property type="project" value="UniProtKB-KW"/>
</dbReference>
<organism evidence="3 4">
    <name type="scientific">Halothermothrix orenii (strain H 168 / OCM 544 / DSM 9562)</name>
    <dbReference type="NCBI Taxonomy" id="373903"/>
    <lineage>
        <taxon>Bacteria</taxon>
        <taxon>Bacillati</taxon>
        <taxon>Bacillota</taxon>
        <taxon>Clostridia</taxon>
        <taxon>Halanaerobiales</taxon>
        <taxon>Halothermotrichaceae</taxon>
        <taxon>Halothermothrix</taxon>
    </lineage>
</organism>
<dbReference type="Proteomes" id="UP000000719">
    <property type="component" value="Chromosome"/>
</dbReference>
<evidence type="ECO:0000256" key="1">
    <source>
        <dbReference type="ARBA" id="ARBA00023239"/>
    </source>
</evidence>
<dbReference type="GO" id="GO:0019748">
    <property type="term" value="P:secondary metabolic process"/>
    <property type="evidence" value="ECO:0007669"/>
    <property type="project" value="TreeGrafter"/>
</dbReference>
<dbReference type="InterPro" id="IPR032465">
    <property type="entry name" value="ACMSD"/>
</dbReference>